<dbReference type="AlphaFoldDB" id="A0A069RI17"/>
<feature type="domain" description="SHOCT" evidence="2">
    <location>
        <begin position="49"/>
        <end position="74"/>
    </location>
</feature>
<evidence type="ECO:0000256" key="1">
    <source>
        <dbReference type="SAM" id="Phobius"/>
    </source>
</evidence>
<dbReference type="EMBL" id="JJMM01000010">
    <property type="protein sequence ID" value="KDR95800.1"/>
    <property type="molecule type" value="Genomic_DNA"/>
</dbReference>
<comment type="caution">
    <text evidence="3">The sequence shown here is derived from an EMBL/GenBank/DDBJ whole genome shotgun (WGS) entry which is preliminary data.</text>
</comment>
<proteinExistence type="predicted"/>
<dbReference type="Proteomes" id="UP000027946">
    <property type="component" value="Unassembled WGS sequence"/>
</dbReference>
<dbReference type="InterPro" id="IPR018649">
    <property type="entry name" value="SHOCT"/>
</dbReference>
<evidence type="ECO:0000313" key="4">
    <source>
        <dbReference type="Proteomes" id="UP000027946"/>
    </source>
</evidence>
<dbReference type="OrthoDB" id="5461404at2"/>
<reference evidence="3 4" key="1">
    <citation type="submission" date="2014-03" db="EMBL/GenBank/DDBJ databases">
        <title>Genome sequence of Clostridium litorale W6, DSM 5388.</title>
        <authorList>
            <person name="Poehlein A."/>
            <person name="Jagirdar A."/>
            <person name="Khonsari B."/>
            <person name="Chibani C.M."/>
            <person name="Gutierrez Gutierrez D.A."/>
            <person name="Davydova E."/>
            <person name="Alghaithi H.S."/>
            <person name="Nair K.P."/>
            <person name="Dhamotharan K."/>
            <person name="Chandran L."/>
            <person name="G W."/>
            <person name="Daniel R."/>
        </authorList>
    </citation>
    <scope>NUCLEOTIDE SEQUENCE [LARGE SCALE GENOMIC DNA]</scope>
    <source>
        <strain evidence="3 4">W6</strain>
    </source>
</reference>
<protein>
    <recommendedName>
        <fullName evidence="2">SHOCT domain-containing protein</fullName>
    </recommendedName>
</protein>
<gene>
    <name evidence="3" type="ORF">CLIT_10c05280</name>
</gene>
<organism evidence="3 4">
    <name type="scientific">Peptoclostridium litorale DSM 5388</name>
    <dbReference type="NCBI Taxonomy" id="1121324"/>
    <lineage>
        <taxon>Bacteria</taxon>
        <taxon>Bacillati</taxon>
        <taxon>Bacillota</taxon>
        <taxon>Clostridia</taxon>
        <taxon>Peptostreptococcales</taxon>
        <taxon>Peptoclostridiaceae</taxon>
        <taxon>Peptoclostridium</taxon>
    </lineage>
</organism>
<keyword evidence="1" id="KW-0812">Transmembrane</keyword>
<feature type="transmembrane region" description="Helical" evidence="1">
    <location>
        <begin position="12"/>
        <end position="33"/>
    </location>
</feature>
<evidence type="ECO:0000259" key="2">
    <source>
        <dbReference type="Pfam" id="PF09851"/>
    </source>
</evidence>
<keyword evidence="1" id="KW-1133">Transmembrane helix</keyword>
<keyword evidence="4" id="KW-1185">Reference proteome</keyword>
<keyword evidence="1" id="KW-0472">Membrane</keyword>
<dbReference type="RefSeq" id="WP_052636088.1">
    <property type="nucleotide sequence ID" value="NZ_FSRH01000011.1"/>
</dbReference>
<sequence length="76" mass="8907">MMHHDYYRFMGGWGFFMMLIPLLLIGLIIYAVYQLGASKKSDDVAAKTPEDILDERFARGEISEEEYKRMKEALKK</sequence>
<dbReference type="Pfam" id="PF09851">
    <property type="entry name" value="SHOCT"/>
    <property type="match status" value="1"/>
</dbReference>
<evidence type="ECO:0000313" key="3">
    <source>
        <dbReference type="EMBL" id="KDR95800.1"/>
    </source>
</evidence>
<dbReference type="eggNOG" id="COG3462">
    <property type="taxonomic scope" value="Bacteria"/>
</dbReference>
<accession>A0A069RI17</accession>
<dbReference type="STRING" id="1121324.CLIT_10c05280"/>
<name>A0A069RI17_PEPLI</name>